<keyword evidence="2" id="KW-1185">Reference proteome</keyword>
<protein>
    <submittedName>
        <fullName evidence="1">Uncharacterized protein</fullName>
    </submittedName>
</protein>
<evidence type="ECO:0000313" key="2">
    <source>
        <dbReference type="Proteomes" id="UP001247542"/>
    </source>
</evidence>
<dbReference type="EMBL" id="JASXSX010000001">
    <property type="protein sequence ID" value="MDT3766631.1"/>
    <property type="molecule type" value="Genomic_DNA"/>
</dbReference>
<gene>
    <name evidence="1" type="ORF">QS713_00910</name>
</gene>
<dbReference type="RefSeq" id="WP_313271688.1">
    <property type="nucleotide sequence ID" value="NZ_JASXSX010000001.1"/>
</dbReference>
<sequence length="309" mass="32869">MNVVVEVGAPKREQVEALVTLAGERVVERAQASEPYTLITDGKEPHAATFEAGAALAPSAEACATPVLSAQKGATSAPSAEPAGPQRIIRLGVDVQLPGEEEQFLTLLTRQYGAGNRHPLVVVGAHGRAGTTRVATDSAYLTGPLAIVDCSDDPGFVARVGRVGKEIEYVASREIEFDSPPLPGRIRNRRIAVVGTQSQAPPQLTDAGFARWARGVAAAMPLVIDAGALRPELLRALPALDPLICLVSRDLTRTRSALERLAGHRVHAVLGPWKVRRVGRKHGALTAAVTRSTPMYRRYVVQETTDGNP</sequence>
<reference evidence="1 2" key="1">
    <citation type="submission" date="2023-06" db="EMBL/GenBank/DDBJ databases">
        <title>Draft genome sequence of Gleimia hominis type strain CCUG 57540T.</title>
        <authorList>
            <person name="Salva-Serra F."/>
            <person name="Cardew S."/>
            <person name="Jensie Markopoulos S."/>
            <person name="Ohlen M."/>
            <person name="Inganas E."/>
            <person name="Svensson-Stadler L."/>
            <person name="Moore E.R.B."/>
        </authorList>
    </citation>
    <scope>NUCLEOTIDE SEQUENCE [LARGE SCALE GENOMIC DNA]</scope>
    <source>
        <strain evidence="1 2">CCUG 57540</strain>
    </source>
</reference>
<organism evidence="1 2">
    <name type="scientific">Gleimia hominis</name>
    <dbReference type="NCBI Taxonomy" id="595468"/>
    <lineage>
        <taxon>Bacteria</taxon>
        <taxon>Bacillati</taxon>
        <taxon>Actinomycetota</taxon>
        <taxon>Actinomycetes</taxon>
        <taxon>Actinomycetales</taxon>
        <taxon>Actinomycetaceae</taxon>
        <taxon>Gleimia</taxon>
    </lineage>
</organism>
<accession>A0ABU3I8C9</accession>
<comment type="caution">
    <text evidence="1">The sequence shown here is derived from an EMBL/GenBank/DDBJ whole genome shotgun (WGS) entry which is preliminary data.</text>
</comment>
<proteinExistence type="predicted"/>
<dbReference type="Proteomes" id="UP001247542">
    <property type="component" value="Unassembled WGS sequence"/>
</dbReference>
<evidence type="ECO:0000313" key="1">
    <source>
        <dbReference type="EMBL" id="MDT3766631.1"/>
    </source>
</evidence>
<name>A0ABU3I8C9_9ACTO</name>